<organism evidence="1 2">
    <name type="scientific">Catharanthus roseus</name>
    <name type="common">Madagascar periwinkle</name>
    <name type="synonym">Vinca rosea</name>
    <dbReference type="NCBI Taxonomy" id="4058"/>
    <lineage>
        <taxon>Eukaryota</taxon>
        <taxon>Viridiplantae</taxon>
        <taxon>Streptophyta</taxon>
        <taxon>Embryophyta</taxon>
        <taxon>Tracheophyta</taxon>
        <taxon>Spermatophyta</taxon>
        <taxon>Magnoliopsida</taxon>
        <taxon>eudicotyledons</taxon>
        <taxon>Gunneridae</taxon>
        <taxon>Pentapetalae</taxon>
        <taxon>asterids</taxon>
        <taxon>lamiids</taxon>
        <taxon>Gentianales</taxon>
        <taxon>Apocynaceae</taxon>
        <taxon>Rauvolfioideae</taxon>
        <taxon>Vinceae</taxon>
        <taxon>Catharanthinae</taxon>
        <taxon>Catharanthus</taxon>
    </lineage>
</organism>
<evidence type="ECO:0000313" key="1">
    <source>
        <dbReference type="EMBL" id="KAI5661537.1"/>
    </source>
</evidence>
<evidence type="ECO:0000313" key="2">
    <source>
        <dbReference type="Proteomes" id="UP001060085"/>
    </source>
</evidence>
<reference evidence="2" key="1">
    <citation type="journal article" date="2023" name="Nat. Plants">
        <title>Single-cell RNA sequencing provides a high-resolution roadmap for understanding the multicellular compartmentation of specialized metabolism.</title>
        <authorList>
            <person name="Sun S."/>
            <person name="Shen X."/>
            <person name="Li Y."/>
            <person name="Li Y."/>
            <person name="Wang S."/>
            <person name="Li R."/>
            <person name="Zhang H."/>
            <person name="Shen G."/>
            <person name="Guo B."/>
            <person name="Wei J."/>
            <person name="Xu J."/>
            <person name="St-Pierre B."/>
            <person name="Chen S."/>
            <person name="Sun C."/>
        </authorList>
    </citation>
    <scope>NUCLEOTIDE SEQUENCE [LARGE SCALE GENOMIC DNA]</scope>
</reference>
<proteinExistence type="predicted"/>
<protein>
    <submittedName>
        <fullName evidence="1">Uncharacterized protein</fullName>
    </submittedName>
</protein>
<comment type="caution">
    <text evidence="1">The sequence shown here is derived from an EMBL/GenBank/DDBJ whole genome shotgun (WGS) entry which is preliminary data.</text>
</comment>
<accession>A0ACC0AM64</accession>
<gene>
    <name evidence="1" type="ORF">M9H77_20860</name>
</gene>
<name>A0ACC0AM64_CATRO</name>
<dbReference type="EMBL" id="CM044705">
    <property type="protein sequence ID" value="KAI5661537.1"/>
    <property type="molecule type" value="Genomic_DNA"/>
</dbReference>
<sequence>MSTPYPTPITPGQTRVGWVGIGVMGSSMASRLLSAGYTVTVYARNPSKALPLQSKGANLVNSAAEVANLSDVIFTMLGHPSDVRQIVLESLIPNLNPNTVLVDHTSSHPILAQQIHDSALERHCHSIDAPVSGGDIGARDGKLAILAGGKEDVVKWLKPLFDEMGKVTYVGGSGKGQHCKIANQIAVGANLLGLSEGLIFAEKAGLDQLNFLEAIRGGAAGSMVMELFGERMIKRDFKPGGFAEYMVKDLGMGVDVGEEEGGDVVVLPGASLSKQLFAGMVANGNGKLGTQGLITRVFADLVVQLSGRNVAEEITVQNSRRILKQNSPVPLPDLNSFGPRILFGVASTDSLNKEEIKASDARVATPTLSVMAEVTVDARHAPLCTSGHARRYHLNSTSIGVIIRNSVRQVKTRHQLAPRSRLWKLRFSAFIVKPNCQNVYRKSFMSSPNFFSYWGFYYGVLAKAEKAKSSISQCFSDSAIMSRFDYPKLPRHEIIGVLTDFQIANVSEADLIHPNSDFVINLYSTILLHIAMLPEDQEQFQDQVDFDALERLENPENHVDSVRVMNLFDKIRELIAAVECPKRFTLKDLLKPEADRTETFLSAMLNFCLHRETRLNLFRPVVEELTILEEQKQQFEARISQLQGDIAEQNELRQKEMPLVQEVDAKVKELRQSIQNFNNHQMSLKVSVKKMKEKVKEMDEKIANAEFALVQSVQENGSLQSKIVQSPDKLQRALEEKKSLKVEAKNAERAAMQSFHDKTAVLEMYSKACKKLSKHSAQMKAIQEQGNSAKSIEKELKALKVKLGDEGVLDKSLEAKLVEWQGKADQLEELKRQLQQERDLRCEEATKELNNVKFEVEAKRSNLLERQKHVEAVVTEAGSISAKIKSVKESGAANMHELHCKCEAIVRETTKLTDDQLKLTKEFSKCQVSPRYIIAEFARNNLDCFVSYNVSLLEAVEIIPMGKNFTIITVFTQNEKAETYEWVLQQIENLYFESPEPTMIMTDKEPCLMLVISSSSINLPHAV</sequence>
<keyword evidence="2" id="KW-1185">Reference proteome</keyword>
<dbReference type="Proteomes" id="UP001060085">
    <property type="component" value="Linkage Group LG05"/>
</dbReference>